<gene>
    <name evidence="15" type="ORF">pdam_00001271</name>
</gene>
<evidence type="ECO:0000256" key="6">
    <source>
        <dbReference type="ARBA" id="ARBA00040253"/>
    </source>
</evidence>
<dbReference type="OrthoDB" id="3244603at2759"/>
<comment type="catalytic activity">
    <reaction evidence="11">
        <text>phylloquinone + NADH + H(+) = phylloquinol + NAD(+)</text>
        <dbReference type="Rhea" id="RHEA:74075"/>
        <dbReference type="ChEBI" id="CHEBI:15378"/>
        <dbReference type="ChEBI" id="CHEBI:18067"/>
        <dbReference type="ChEBI" id="CHEBI:28433"/>
        <dbReference type="ChEBI" id="CHEBI:57540"/>
        <dbReference type="ChEBI" id="CHEBI:57945"/>
    </reaction>
    <physiologicalReaction direction="left-to-right" evidence="11">
        <dbReference type="Rhea" id="RHEA:74076"/>
    </physiologicalReaction>
</comment>
<protein>
    <recommendedName>
        <fullName evidence="6">Ferroptosis suppressor protein 1</fullName>
    </recommendedName>
    <alternativeName>
        <fullName evidence="7">Apoptosis-inducing factor homologous mitochondrion-associated inducer of death</fullName>
    </alternativeName>
    <alternativeName>
        <fullName evidence="8">p53-responsive gene 3 protein</fullName>
    </alternativeName>
</protein>
<dbReference type="GO" id="GO:0004174">
    <property type="term" value="F:electron-transferring-flavoprotein dehydrogenase activity"/>
    <property type="evidence" value="ECO:0007669"/>
    <property type="project" value="TreeGrafter"/>
</dbReference>
<evidence type="ECO:0000256" key="4">
    <source>
        <dbReference type="ARBA" id="ARBA00023002"/>
    </source>
</evidence>
<evidence type="ECO:0000259" key="14">
    <source>
        <dbReference type="Pfam" id="PF07992"/>
    </source>
</evidence>
<evidence type="ECO:0000256" key="1">
    <source>
        <dbReference type="ARBA" id="ARBA00006442"/>
    </source>
</evidence>
<comment type="catalytic activity">
    <reaction evidence="12">
        <text>menaquinone-4 + NADH + H(+) = menaquinol-4 + NAD(+)</text>
        <dbReference type="Rhea" id="RHEA:74079"/>
        <dbReference type="ChEBI" id="CHEBI:15378"/>
        <dbReference type="ChEBI" id="CHEBI:57540"/>
        <dbReference type="ChEBI" id="CHEBI:57945"/>
        <dbReference type="ChEBI" id="CHEBI:78277"/>
        <dbReference type="ChEBI" id="CHEBI:193091"/>
    </reaction>
    <physiologicalReaction direction="left-to-right" evidence="12">
        <dbReference type="Rhea" id="RHEA:74080"/>
    </physiologicalReaction>
</comment>
<comment type="caution">
    <text evidence="15">The sequence shown here is derived from an EMBL/GenBank/DDBJ whole genome shotgun (WGS) entry which is preliminary data.</text>
</comment>
<keyword evidence="2" id="KW-0285">Flavoprotein</keyword>
<evidence type="ECO:0000256" key="3">
    <source>
        <dbReference type="ARBA" id="ARBA00022827"/>
    </source>
</evidence>
<comment type="similarity">
    <text evidence="1">Belongs to the FAD-dependent oxidoreductase family.</text>
</comment>
<evidence type="ECO:0000256" key="11">
    <source>
        <dbReference type="ARBA" id="ARBA00049275"/>
    </source>
</evidence>
<evidence type="ECO:0000256" key="10">
    <source>
        <dbReference type="ARBA" id="ARBA00049236"/>
    </source>
</evidence>
<dbReference type="GO" id="GO:0005737">
    <property type="term" value="C:cytoplasm"/>
    <property type="evidence" value="ECO:0007669"/>
    <property type="project" value="TreeGrafter"/>
</dbReference>
<dbReference type="STRING" id="46731.A0A3M6TL31"/>
<dbReference type="PANTHER" id="PTHR43735:SF3">
    <property type="entry name" value="FERROPTOSIS SUPPRESSOR PROTEIN 1"/>
    <property type="match status" value="1"/>
</dbReference>
<dbReference type="Pfam" id="PF07992">
    <property type="entry name" value="Pyr_redox_2"/>
    <property type="match status" value="1"/>
</dbReference>
<comment type="catalytic activity">
    <reaction evidence="10">
        <text>ubiquinone-10 + NADH + H(+) = ubiquinol-10 + NAD(+)</text>
        <dbReference type="Rhea" id="RHEA:61984"/>
        <dbReference type="ChEBI" id="CHEBI:15378"/>
        <dbReference type="ChEBI" id="CHEBI:46245"/>
        <dbReference type="ChEBI" id="CHEBI:57540"/>
        <dbReference type="ChEBI" id="CHEBI:57945"/>
        <dbReference type="ChEBI" id="CHEBI:64183"/>
    </reaction>
    <physiologicalReaction direction="left-to-right" evidence="10">
        <dbReference type="Rhea" id="RHEA:61985"/>
    </physiologicalReaction>
</comment>
<dbReference type="PANTHER" id="PTHR43735">
    <property type="entry name" value="APOPTOSIS-INDUCING FACTOR 1"/>
    <property type="match status" value="1"/>
</dbReference>
<evidence type="ECO:0000313" key="15">
    <source>
        <dbReference type="EMBL" id="RMX42105.1"/>
    </source>
</evidence>
<comment type="catalytic activity">
    <reaction evidence="9">
        <text>menadione + NADH + H(+) = menadiol + NAD(+)</text>
        <dbReference type="Rhea" id="RHEA:69695"/>
        <dbReference type="ChEBI" id="CHEBI:6746"/>
        <dbReference type="ChEBI" id="CHEBI:15378"/>
        <dbReference type="ChEBI" id="CHEBI:28869"/>
        <dbReference type="ChEBI" id="CHEBI:57540"/>
        <dbReference type="ChEBI" id="CHEBI:57945"/>
    </reaction>
    <physiologicalReaction direction="left-to-right" evidence="9">
        <dbReference type="Rhea" id="RHEA:69696"/>
    </physiologicalReaction>
</comment>
<comment type="cofactor">
    <cofactor evidence="5">
        <name>6-hydroxy-FAD</name>
        <dbReference type="ChEBI" id="CHEBI:60470"/>
    </cofactor>
</comment>
<dbReference type="GO" id="GO:0050660">
    <property type="term" value="F:flavin adenine dinucleotide binding"/>
    <property type="evidence" value="ECO:0007669"/>
    <property type="project" value="TreeGrafter"/>
</dbReference>
<evidence type="ECO:0000256" key="8">
    <source>
        <dbReference type="ARBA" id="ARBA00042318"/>
    </source>
</evidence>
<dbReference type="PRINTS" id="PR00469">
    <property type="entry name" value="PNDRDTASEII"/>
</dbReference>
<dbReference type="AlphaFoldDB" id="A0A3M6TL31"/>
<sequence length="431" mass="47271">MAGFWPAGFLRRTKHSRRFSGSIEPRHNSKLLLSISWVPYECTLYAYVMGNSSSSSSSAPKHSCQVVIVGGGYAGVKLAIDLDSYCKVVLIDPKDAFHHNMAGLRCIVEPAFVNKTLIPYEGVLKHGSFVKNRVVSCNISRKAVTLASSEEISYDYLVFACGSSVPFPGKVPLGTSMKDAEKLYRDCADQVAKSNKIVVIGGGPVGVELVGELASDFPDKKVTLMHNREQILDDRLSRKFVKKIQDGMKALKVETVLGERVDMDDLNFDSDKPWITGPVTLTTDQGTSVPADLVFRCTGLKVNSVAYQSKLSDKMEKNGSLKVDRFLQVEEIENVFAIGDCNNTPELKLAYTAKLHADAVAENIKRLNESKRPKEYKPGNAAMALPLGRNGGATQLPNGMVAGSFLTKSFKGKDIMTPSFWKLMKQKMPSN</sequence>
<feature type="domain" description="FAD/NAD(P)-binding" evidence="14">
    <location>
        <begin position="65"/>
        <end position="353"/>
    </location>
</feature>
<evidence type="ECO:0000256" key="13">
    <source>
        <dbReference type="ARBA" id="ARBA00057036"/>
    </source>
</evidence>
<dbReference type="Proteomes" id="UP000275408">
    <property type="component" value="Unassembled WGS sequence"/>
</dbReference>
<organism evidence="15 16">
    <name type="scientific">Pocillopora damicornis</name>
    <name type="common">Cauliflower coral</name>
    <name type="synonym">Millepora damicornis</name>
    <dbReference type="NCBI Taxonomy" id="46731"/>
    <lineage>
        <taxon>Eukaryota</taxon>
        <taxon>Metazoa</taxon>
        <taxon>Cnidaria</taxon>
        <taxon>Anthozoa</taxon>
        <taxon>Hexacorallia</taxon>
        <taxon>Scleractinia</taxon>
        <taxon>Astrocoeniina</taxon>
        <taxon>Pocilloporidae</taxon>
        <taxon>Pocillopora</taxon>
    </lineage>
</organism>
<keyword evidence="3" id="KW-0274">FAD</keyword>
<dbReference type="FunFam" id="3.50.50.100:FF:000006">
    <property type="entry name" value="apoptosis-inducing factor 2"/>
    <property type="match status" value="1"/>
</dbReference>
<dbReference type="SUPFAM" id="SSF51905">
    <property type="entry name" value="FAD/NAD(P)-binding domain"/>
    <property type="match status" value="1"/>
</dbReference>
<evidence type="ECO:0000313" key="16">
    <source>
        <dbReference type="Proteomes" id="UP000275408"/>
    </source>
</evidence>
<reference evidence="15 16" key="1">
    <citation type="journal article" date="2018" name="Sci. Rep.">
        <title>Comparative analysis of the Pocillopora damicornis genome highlights role of immune system in coral evolution.</title>
        <authorList>
            <person name="Cunning R."/>
            <person name="Bay R.A."/>
            <person name="Gillette P."/>
            <person name="Baker A.C."/>
            <person name="Traylor-Knowles N."/>
        </authorList>
    </citation>
    <scope>NUCLEOTIDE SEQUENCE [LARGE SCALE GENOMIC DNA]</scope>
    <source>
        <strain evidence="15">RSMAS</strain>
        <tissue evidence="15">Whole animal</tissue>
    </source>
</reference>
<dbReference type="InterPro" id="IPR023753">
    <property type="entry name" value="FAD/NAD-binding_dom"/>
</dbReference>
<evidence type="ECO:0000256" key="2">
    <source>
        <dbReference type="ARBA" id="ARBA00022630"/>
    </source>
</evidence>
<accession>A0A3M6TL31</accession>
<dbReference type="PRINTS" id="PR00368">
    <property type="entry name" value="FADPNR"/>
</dbReference>
<proteinExistence type="inferred from homology"/>
<evidence type="ECO:0000256" key="12">
    <source>
        <dbReference type="ARBA" id="ARBA00049479"/>
    </source>
</evidence>
<evidence type="ECO:0000256" key="9">
    <source>
        <dbReference type="ARBA" id="ARBA00048412"/>
    </source>
</evidence>
<dbReference type="Gene3D" id="3.50.50.100">
    <property type="match status" value="1"/>
</dbReference>
<evidence type="ECO:0000256" key="7">
    <source>
        <dbReference type="ARBA" id="ARBA00041541"/>
    </source>
</evidence>
<keyword evidence="16" id="KW-1185">Reference proteome</keyword>
<name>A0A3M6TL31_POCDA</name>
<dbReference type="InterPro" id="IPR036188">
    <property type="entry name" value="FAD/NAD-bd_sf"/>
</dbReference>
<evidence type="ECO:0000256" key="5">
    <source>
        <dbReference type="ARBA" id="ARBA00037027"/>
    </source>
</evidence>
<comment type="function">
    <text evidence="13">Putative FAD-dependent oxidoreductase.</text>
</comment>
<keyword evidence="4" id="KW-0560">Oxidoreductase</keyword>
<dbReference type="EMBL" id="RCHS01003423">
    <property type="protein sequence ID" value="RMX42105.1"/>
    <property type="molecule type" value="Genomic_DNA"/>
</dbReference>